<sequence>MGSQPQHALHHTVVVVDVSAFGQRPLNPQLEIRRGLYAALEAAFSDSGLDWSAAEHEDRGDGVLVLVPADMPKSRVVGGLPHALLGELRRYNASRKPTAQIRLRMAITAGEVHHDERGVVGDDVTLAFRLVNSAPVRDVLAHSTASFALIVSDRLYDDVVRPDPAMDPDSFRPVDVSVKEVRGRAWLHVSDGGPPPPPPPPREPTERRPRWRWPRRA</sequence>
<accession>A0ABW3R0K8</accession>
<feature type="non-terminal residue" evidence="2">
    <location>
        <position position="217"/>
    </location>
</feature>
<evidence type="ECO:0000256" key="1">
    <source>
        <dbReference type="SAM" id="MobiDB-lite"/>
    </source>
</evidence>
<evidence type="ECO:0008006" key="4">
    <source>
        <dbReference type="Google" id="ProtNLM"/>
    </source>
</evidence>
<dbReference type="InterPro" id="IPR029787">
    <property type="entry name" value="Nucleotide_cyclase"/>
</dbReference>
<feature type="region of interest" description="Disordered" evidence="1">
    <location>
        <begin position="185"/>
        <end position="217"/>
    </location>
</feature>
<evidence type="ECO:0000313" key="3">
    <source>
        <dbReference type="Proteomes" id="UP001597168"/>
    </source>
</evidence>
<protein>
    <recommendedName>
        <fullName evidence="4">Guanylate cyclase domain-containing protein</fullName>
    </recommendedName>
</protein>
<dbReference type="Gene3D" id="3.30.70.1230">
    <property type="entry name" value="Nucleotide cyclase"/>
    <property type="match status" value="1"/>
</dbReference>
<keyword evidence="3" id="KW-1185">Reference proteome</keyword>
<feature type="compositionally biased region" description="Pro residues" evidence="1">
    <location>
        <begin position="193"/>
        <end position="202"/>
    </location>
</feature>
<proteinExistence type="predicted"/>
<dbReference type="EMBL" id="JBHTLK010000162">
    <property type="protein sequence ID" value="MFD1150475.1"/>
    <property type="molecule type" value="Genomic_DNA"/>
</dbReference>
<name>A0ABW3R0K8_9PSEU</name>
<reference evidence="3" key="1">
    <citation type="journal article" date="2019" name="Int. J. Syst. Evol. Microbiol.">
        <title>The Global Catalogue of Microorganisms (GCM) 10K type strain sequencing project: providing services to taxonomists for standard genome sequencing and annotation.</title>
        <authorList>
            <consortium name="The Broad Institute Genomics Platform"/>
            <consortium name="The Broad Institute Genome Sequencing Center for Infectious Disease"/>
            <person name="Wu L."/>
            <person name="Ma J."/>
        </authorList>
    </citation>
    <scope>NUCLEOTIDE SEQUENCE [LARGE SCALE GENOMIC DNA]</scope>
    <source>
        <strain evidence="3">CCUG 60214</strain>
    </source>
</reference>
<organism evidence="2 3">
    <name type="scientific">Saccharothrix hoggarensis</name>
    <dbReference type="NCBI Taxonomy" id="913853"/>
    <lineage>
        <taxon>Bacteria</taxon>
        <taxon>Bacillati</taxon>
        <taxon>Actinomycetota</taxon>
        <taxon>Actinomycetes</taxon>
        <taxon>Pseudonocardiales</taxon>
        <taxon>Pseudonocardiaceae</taxon>
        <taxon>Saccharothrix</taxon>
    </lineage>
</organism>
<dbReference type="SUPFAM" id="SSF55073">
    <property type="entry name" value="Nucleotide cyclase"/>
    <property type="match status" value="1"/>
</dbReference>
<evidence type="ECO:0000313" key="2">
    <source>
        <dbReference type="EMBL" id="MFD1150475.1"/>
    </source>
</evidence>
<gene>
    <name evidence="2" type="ORF">ACFQ3T_25355</name>
</gene>
<comment type="caution">
    <text evidence="2">The sequence shown here is derived from an EMBL/GenBank/DDBJ whole genome shotgun (WGS) entry which is preliminary data.</text>
</comment>
<dbReference type="Proteomes" id="UP001597168">
    <property type="component" value="Unassembled WGS sequence"/>
</dbReference>